<accession>A0AAQ3N756</accession>
<dbReference type="AntiFam" id="ANF00237">
    <property type="entry name" value="Shadow ORF (opposite ahcY)"/>
</dbReference>
<dbReference type="AlphaFoldDB" id="A0AAQ3N756"/>
<name>A0AAQ3N756_VIGMU</name>
<keyword evidence="2" id="KW-1185">Reference proteome</keyword>
<protein>
    <submittedName>
        <fullName evidence="1">Uncharacterized protein</fullName>
    </submittedName>
</protein>
<organism evidence="1 2">
    <name type="scientific">Vigna mungo</name>
    <name type="common">Black gram</name>
    <name type="synonym">Phaseolus mungo</name>
    <dbReference type="NCBI Taxonomy" id="3915"/>
    <lineage>
        <taxon>Eukaryota</taxon>
        <taxon>Viridiplantae</taxon>
        <taxon>Streptophyta</taxon>
        <taxon>Embryophyta</taxon>
        <taxon>Tracheophyta</taxon>
        <taxon>Spermatophyta</taxon>
        <taxon>Magnoliopsida</taxon>
        <taxon>eudicotyledons</taxon>
        <taxon>Gunneridae</taxon>
        <taxon>Pentapetalae</taxon>
        <taxon>rosids</taxon>
        <taxon>fabids</taxon>
        <taxon>Fabales</taxon>
        <taxon>Fabaceae</taxon>
        <taxon>Papilionoideae</taxon>
        <taxon>50 kb inversion clade</taxon>
        <taxon>NPAAA clade</taxon>
        <taxon>indigoferoid/millettioid clade</taxon>
        <taxon>Phaseoleae</taxon>
        <taxon>Vigna</taxon>
    </lineage>
</organism>
<dbReference type="Proteomes" id="UP001374535">
    <property type="component" value="Chromosome 6"/>
</dbReference>
<sequence length="321" mass="35372">MKKTILLLHIDVNLAQKIQEKKLNQNKPIHKTVSPFPRSPWIITTTNLVPVESRLVWTLNRHTDVISLRLGELGELSSKFAKVKCSHLLIKVLGQNINLLLILASALLLPQLKLGNDLVGEGARHHKTGVSCSTSQVHQTTLGQDNDAGVGLREHPPVSLGLDCDALHTWVGLQPQHVNLIVKVTNVANNGIVLHFPHVVNHNDVLVTCGGNKDISLRYNILQGQNLKAFHKSLEGTDGINLSHNDTSTSLLQRSSTTLANITISSHDSHLPSNHNISSPHQTIGQRMTAPIQVVKLSQTTDQKVIQKITTKSNYYQLEIQ</sequence>
<dbReference type="EMBL" id="CP144695">
    <property type="protein sequence ID" value="WVZ04635.1"/>
    <property type="molecule type" value="Genomic_DNA"/>
</dbReference>
<reference evidence="1 2" key="1">
    <citation type="journal article" date="2023" name="Life. Sci Alliance">
        <title>Evolutionary insights into 3D genome organization and epigenetic landscape of Vigna mungo.</title>
        <authorList>
            <person name="Junaid A."/>
            <person name="Singh B."/>
            <person name="Bhatia S."/>
        </authorList>
    </citation>
    <scope>NUCLEOTIDE SEQUENCE [LARGE SCALE GENOMIC DNA]</scope>
    <source>
        <strain evidence="1">Urdbean</strain>
    </source>
</reference>
<evidence type="ECO:0000313" key="1">
    <source>
        <dbReference type="EMBL" id="WVZ04635.1"/>
    </source>
</evidence>
<evidence type="ECO:0000313" key="2">
    <source>
        <dbReference type="Proteomes" id="UP001374535"/>
    </source>
</evidence>
<gene>
    <name evidence="1" type="ORF">V8G54_017981</name>
</gene>
<proteinExistence type="predicted"/>